<dbReference type="EMBL" id="QPJO01000002">
    <property type="protein sequence ID" value="RCW92615.1"/>
    <property type="molecule type" value="Genomic_DNA"/>
</dbReference>
<feature type="compositionally biased region" description="Polar residues" evidence="1">
    <location>
        <begin position="292"/>
        <end position="341"/>
    </location>
</feature>
<name>A0A368ZLX1_9FLAO</name>
<feature type="compositionally biased region" description="Low complexity" evidence="1">
    <location>
        <begin position="342"/>
        <end position="372"/>
    </location>
</feature>
<dbReference type="OrthoDB" id="750023at2"/>
<dbReference type="RefSeq" id="WP_114309457.1">
    <property type="nucleotide sequence ID" value="NZ_QPJO01000002.1"/>
</dbReference>
<sequence length="379" mass="43707">MKRIIYLLAAFVAFGSTAFASNTNTTDLEASPQSTVRGYGNSFIFEEAGIEFSVFADGQFDFYLPNYGPDVSVGINTPGFSLSFNTGYDYNPYVQYDSYGAIIQIENTPIYYDYYGRVNQIGNIVIQYNTFGRISRLGGLYVYYKNNVFYRYDGFINSYNRTYVYRPWHRFYSIPTAQYCVINVKPYRQYYSPVRHIYYRPYTNNVRYFNRNGRRSTTVNTRYVQTPRNRAERALRTQVQRNNRAIVNTRATRSRSAVTRTTTTRTPVTRTTRTTTTTRTVTPNRTSNRSTARQVSSRNVKQNVTRSNRTVSNKMNQRTSVKKPSSTKSRTYNKSVTPSAKQRSVTTSRTKSSSVKTRSNSSRTSNQSSTRSRTSRSRG</sequence>
<evidence type="ECO:0000256" key="2">
    <source>
        <dbReference type="SAM" id="SignalP"/>
    </source>
</evidence>
<evidence type="ECO:0000256" key="1">
    <source>
        <dbReference type="SAM" id="MobiDB-lite"/>
    </source>
</evidence>
<keyword evidence="2" id="KW-0732">Signal</keyword>
<protein>
    <recommendedName>
        <fullName evidence="5">Sperm nuclear basic protein PL-I</fullName>
    </recommendedName>
</protein>
<accession>A0A368ZLX1</accession>
<comment type="caution">
    <text evidence="3">The sequence shown here is derived from an EMBL/GenBank/DDBJ whole genome shotgun (WGS) entry which is preliminary data.</text>
</comment>
<feature type="compositionally biased region" description="Low complexity" evidence="1">
    <location>
        <begin position="251"/>
        <end position="291"/>
    </location>
</feature>
<evidence type="ECO:0000313" key="4">
    <source>
        <dbReference type="Proteomes" id="UP000253436"/>
    </source>
</evidence>
<feature type="signal peptide" evidence="2">
    <location>
        <begin position="1"/>
        <end position="20"/>
    </location>
</feature>
<evidence type="ECO:0008006" key="5">
    <source>
        <dbReference type="Google" id="ProtNLM"/>
    </source>
</evidence>
<organism evidence="3 4">
    <name type="scientific">Winogradskyella arenosi</name>
    <dbReference type="NCBI Taxonomy" id="533325"/>
    <lineage>
        <taxon>Bacteria</taxon>
        <taxon>Pseudomonadati</taxon>
        <taxon>Bacteroidota</taxon>
        <taxon>Flavobacteriia</taxon>
        <taxon>Flavobacteriales</taxon>
        <taxon>Flavobacteriaceae</taxon>
        <taxon>Winogradskyella</taxon>
    </lineage>
</organism>
<feature type="chain" id="PRO_5016562536" description="Sperm nuclear basic protein PL-I" evidence="2">
    <location>
        <begin position="21"/>
        <end position="379"/>
    </location>
</feature>
<dbReference type="Proteomes" id="UP000253436">
    <property type="component" value="Unassembled WGS sequence"/>
</dbReference>
<proteinExistence type="predicted"/>
<reference evidence="3 4" key="1">
    <citation type="submission" date="2018-07" db="EMBL/GenBank/DDBJ databases">
        <title>Genomic Encyclopedia of Type Strains, Phase III (KMG-III): the genomes of soil and plant-associated and newly described type strains.</title>
        <authorList>
            <person name="Whitman W."/>
        </authorList>
    </citation>
    <scope>NUCLEOTIDE SEQUENCE [LARGE SCALE GENOMIC DNA]</scope>
    <source>
        <strain evidence="3 4">CECT 7958</strain>
    </source>
</reference>
<evidence type="ECO:0000313" key="3">
    <source>
        <dbReference type="EMBL" id="RCW92615.1"/>
    </source>
</evidence>
<gene>
    <name evidence="3" type="ORF">DFQ08_102647</name>
</gene>
<dbReference type="AlphaFoldDB" id="A0A368ZLX1"/>
<keyword evidence="4" id="KW-1185">Reference proteome</keyword>
<feature type="region of interest" description="Disordered" evidence="1">
    <location>
        <begin position="251"/>
        <end position="379"/>
    </location>
</feature>